<evidence type="ECO:0000256" key="6">
    <source>
        <dbReference type="ARBA" id="ARBA00023315"/>
    </source>
</evidence>
<dbReference type="InterPro" id="IPR002123">
    <property type="entry name" value="Plipid/glycerol_acylTrfase"/>
</dbReference>
<feature type="transmembrane region" description="Helical" evidence="8">
    <location>
        <begin position="7"/>
        <end position="24"/>
    </location>
</feature>
<gene>
    <name evidence="10" type="ORF">H9897_01405</name>
</gene>
<organism evidence="10 11">
    <name type="scientific">Candidatus Ureaplasma intestinipullorum</name>
    <dbReference type="NCBI Taxonomy" id="2838770"/>
    <lineage>
        <taxon>Bacteria</taxon>
        <taxon>Bacillati</taxon>
        <taxon>Mycoplasmatota</taxon>
        <taxon>Mycoplasmoidales</taxon>
        <taxon>Mycoplasmoidaceae</taxon>
        <taxon>Ureaplasma</taxon>
    </lineage>
</organism>
<evidence type="ECO:0000256" key="1">
    <source>
        <dbReference type="ARBA" id="ARBA00005189"/>
    </source>
</evidence>
<keyword evidence="7" id="KW-0594">Phospholipid biosynthesis</keyword>
<evidence type="ECO:0000256" key="3">
    <source>
        <dbReference type="ARBA" id="ARBA00022516"/>
    </source>
</evidence>
<comment type="caution">
    <text evidence="10">The sequence shown here is derived from an EMBL/GenBank/DDBJ whole genome shotgun (WGS) entry which is preliminary data.</text>
</comment>
<dbReference type="GO" id="GO:0016020">
    <property type="term" value="C:membrane"/>
    <property type="evidence" value="ECO:0007669"/>
    <property type="project" value="InterPro"/>
</dbReference>
<dbReference type="NCBIfam" id="TIGR00530">
    <property type="entry name" value="AGP_acyltrn"/>
    <property type="match status" value="1"/>
</dbReference>
<evidence type="ECO:0000259" key="9">
    <source>
        <dbReference type="SMART" id="SM00563"/>
    </source>
</evidence>
<dbReference type="PANTHER" id="PTHR10434:SF64">
    <property type="entry name" value="1-ACYL-SN-GLYCEROL-3-PHOSPHATE ACYLTRANSFERASE-RELATED"/>
    <property type="match status" value="1"/>
</dbReference>
<dbReference type="InterPro" id="IPR004552">
    <property type="entry name" value="AGP_acyltrans"/>
</dbReference>
<keyword evidence="6 7" id="KW-0012">Acyltransferase</keyword>
<dbReference type="PANTHER" id="PTHR10434">
    <property type="entry name" value="1-ACYL-SN-GLYCEROL-3-PHOSPHATE ACYLTRANSFERASE"/>
    <property type="match status" value="1"/>
</dbReference>
<comment type="domain">
    <text evidence="7">The HXXXXD motif is essential for acyltransferase activity and may constitute the binding site for the phosphate moiety of the glycerol-3-phosphate.</text>
</comment>
<evidence type="ECO:0000256" key="8">
    <source>
        <dbReference type="SAM" id="Phobius"/>
    </source>
</evidence>
<reference evidence="10" key="2">
    <citation type="submission" date="2021-04" db="EMBL/GenBank/DDBJ databases">
        <authorList>
            <person name="Gilroy R."/>
        </authorList>
    </citation>
    <scope>NUCLEOTIDE SEQUENCE</scope>
    <source>
        <strain evidence="10">A5-1222</strain>
    </source>
</reference>
<feature type="domain" description="Phospholipid/glycerol acyltransferase" evidence="9">
    <location>
        <begin position="78"/>
        <end position="197"/>
    </location>
</feature>
<keyword evidence="8" id="KW-0812">Transmembrane</keyword>
<name>A0A9E2NVZ8_9BACT</name>
<dbReference type="GO" id="GO:0003841">
    <property type="term" value="F:1-acylglycerol-3-phosphate O-acyltransferase activity"/>
    <property type="evidence" value="ECO:0007669"/>
    <property type="project" value="UniProtKB-UniRule"/>
</dbReference>
<evidence type="ECO:0000256" key="2">
    <source>
        <dbReference type="ARBA" id="ARBA00008655"/>
    </source>
</evidence>
<keyword evidence="7" id="KW-1208">Phospholipid metabolism</keyword>
<comment type="pathway">
    <text evidence="1">Lipid metabolism.</text>
</comment>
<comment type="catalytic activity">
    <reaction evidence="7">
        <text>a 1-acyl-sn-glycero-3-phosphate + an acyl-CoA = a 1,2-diacyl-sn-glycero-3-phosphate + CoA</text>
        <dbReference type="Rhea" id="RHEA:19709"/>
        <dbReference type="ChEBI" id="CHEBI:57287"/>
        <dbReference type="ChEBI" id="CHEBI:57970"/>
        <dbReference type="ChEBI" id="CHEBI:58342"/>
        <dbReference type="ChEBI" id="CHEBI:58608"/>
        <dbReference type="EC" id="2.3.1.51"/>
    </reaction>
</comment>
<sequence length="259" mass="29958">MKFLKKIGWVLSWPFVTIICLIHFNSCCTSGKRYLKDPTCATVDERYEKIKKFIKIFLYWKNIKVEIIGKDKIDNKVMLFVANHKSNVDPIALLKIALDQNIPFLTYVAKKELEGTKLGKIASLIDVVYIDRNNLREIIKTINNQVDLIIKDKRSVCIFPEGTRIFDNEKFGEFKPGSLEAAYQTYASIQPVVIYNSSGLLDKNVSHSKNRTVYVSFLNPYNAQSYINVDKVNFAKTLENEMFKEYMKIKEKVDKDGNK</sequence>
<keyword evidence="4 7" id="KW-0808">Transferase</keyword>
<dbReference type="CDD" id="cd07989">
    <property type="entry name" value="LPLAT_AGPAT-like"/>
    <property type="match status" value="1"/>
</dbReference>
<dbReference type="Pfam" id="PF01553">
    <property type="entry name" value="Acyltransferase"/>
    <property type="match status" value="1"/>
</dbReference>
<keyword evidence="8" id="KW-1133">Transmembrane helix</keyword>
<reference evidence="10" key="1">
    <citation type="journal article" date="2021" name="PeerJ">
        <title>Extensive microbial diversity within the chicken gut microbiome revealed by metagenomics and culture.</title>
        <authorList>
            <person name="Gilroy R."/>
            <person name="Ravi A."/>
            <person name="Getino M."/>
            <person name="Pursley I."/>
            <person name="Horton D.L."/>
            <person name="Alikhan N.F."/>
            <person name="Baker D."/>
            <person name="Gharbi K."/>
            <person name="Hall N."/>
            <person name="Watson M."/>
            <person name="Adriaenssens E.M."/>
            <person name="Foster-Nyarko E."/>
            <person name="Jarju S."/>
            <person name="Secka A."/>
            <person name="Antonio M."/>
            <person name="Oren A."/>
            <person name="Chaudhuri R.R."/>
            <person name="La Ragione R."/>
            <person name="Hildebrand F."/>
            <person name="Pallen M.J."/>
        </authorList>
    </citation>
    <scope>NUCLEOTIDE SEQUENCE</scope>
    <source>
        <strain evidence="10">A5-1222</strain>
    </source>
</reference>
<dbReference type="AlphaFoldDB" id="A0A9E2NVZ8"/>
<dbReference type="SUPFAM" id="SSF69593">
    <property type="entry name" value="Glycerol-3-phosphate (1)-acyltransferase"/>
    <property type="match status" value="1"/>
</dbReference>
<dbReference type="SMART" id="SM00563">
    <property type="entry name" value="PlsC"/>
    <property type="match status" value="1"/>
</dbReference>
<keyword evidence="5 7" id="KW-0443">Lipid metabolism</keyword>
<evidence type="ECO:0000256" key="7">
    <source>
        <dbReference type="RuleBase" id="RU361267"/>
    </source>
</evidence>
<dbReference type="Proteomes" id="UP000824247">
    <property type="component" value="Unassembled WGS sequence"/>
</dbReference>
<dbReference type="EMBL" id="JAHLFM010000021">
    <property type="protein sequence ID" value="MBU3830793.1"/>
    <property type="molecule type" value="Genomic_DNA"/>
</dbReference>
<dbReference type="EC" id="2.3.1.51" evidence="7"/>
<evidence type="ECO:0000313" key="10">
    <source>
        <dbReference type="EMBL" id="MBU3830793.1"/>
    </source>
</evidence>
<evidence type="ECO:0000313" key="11">
    <source>
        <dbReference type="Proteomes" id="UP000824247"/>
    </source>
</evidence>
<comment type="similarity">
    <text evidence="2 7">Belongs to the 1-acyl-sn-glycerol-3-phosphate acyltransferase family.</text>
</comment>
<dbReference type="GO" id="GO:0006654">
    <property type="term" value="P:phosphatidic acid biosynthetic process"/>
    <property type="evidence" value="ECO:0007669"/>
    <property type="project" value="TreeGrafter"/>
</dbReference>
<proteinExistence type="inferred from homology"/>
<evidence type="ECO:0000256" key="4">
    <source>
        <dbReference type="ARBA" id="ARBA00022679"/>
    </source>
</evidence>
<keyword evidence="8" id="KW-0472">Membrane</keyword>
<protein>
    <recommendedName>
        <fullName evidence="7">1-acyl-sn-glycerol-3-phosphate acyltransferase</fullName>
        <ecNumber evidence="7">2.3.1.51</ecNumber>
    </recommendedName>
</protein>
<accession>A0A9E2NVZ8</accession>
<evidence type="ECO:0000256" key="5">
    <source>
        <dbReference type="ARBA" id="ARBA00023098"/>
    </source>
</evidence>
<keyword evidence="3 7" id="KW-0444">Lipid biosynthesis</keyword>